<protein>
    <recommendedName>
        <fullName evidence="1">Mab-21-like HhH/H2TH-like domain-containing protein</fullName>
    </recommendedName>
</protein>
<evidence type="ECO:0000313" key="2">
    <source>
        <dbReference type="EMBL" id="VDI07342.1"/>
    </source>
</evidence>
<gene>
    <name evidence="2" type="ORF">MGAL_10B004493</name>
</gene>
<accession>A0A8B6CP83</accession>
<reference evidence="2" key="1">
    <citation type="submission" date="2018-11" db="EMBL/GenBank/DDBJ databases">
        <authorList>
            <person name="Alioto T."/>
            <person name="Alioto T."/>
        </authorList>
    </citation>
    <scope>NUCLEOTIDE SEQUENCE</scope>
</reference>
<evidence type="ECO:0000313" key="3">
    <source>
        <dbReference type="Proteomes" id="UP000596742"/>
    </source>
</evidence>
<dbReference type="OrthoDB" id="6130400at2759"/>
<dbReference type="EMBL" id="UYJE01002035">
    <property type="protein sequence ID" value="VDI07342.1"/>
    <property type="molecule type" value="Genomic_DNA"/>
</dbReference>
<dbReference type="PANTHER" id="PTHR10656:SF69">
    <property type="entry name" value="MAB-21-LIKE HHH_H2TH-LIKE DOMAIN-CONTAINING PROTEIN"/>
    <property type="match status" value="1"/>
</dbReference>
<dbReference type="Pfam" id="PF20266">
    <property type="entry name" value="Mab-21_C"/>
    <property type="match status" value="1"/>
</dbReference>
<dbReference type="PANTHER" id="PTHR10656">
    <property type="entry name" value="CELL FATE DETERMINING PROTEIN MAB21-RELATED"/>
    <property type="match status" value="1"/>
</dbReference>
<comment type="caution">
    <text evidence="2">The sequence shown here is derived from an EMBL/GenBank/DDBJ whole genome shotgun (WGS) entry which is preliminary data.</text>
</comment>
<proteinExistence type="predicted"/>
<feature type="domain" description="Mab-21-like HhH/H2TH-like" evidence="1">
    <location>
        <begin position="221"/>
        <end position="304"/>
    </location>
</feature>
<dbReference type="InterPro" id="IPR024810">
    <property type="entry name" value="MAB21L/cGLR"/>
</dbReference>
<dbReference type="AlphaFoldDB" id="A0A8B6CP83"/>
<dbReference type="Gene3D" id="1.10.1410.40">
    <property type="match status" value="1"/>
</dbReference>
<dbReference type="SMART" id="SM01265">
    <property type="entry name" value="Mab-21"/>
    <property type="match status" value="1"/>
</dbReference>
<dbReference type="Proteomes" id="UP000596742">
    <property type="component" value="Unassembled WGS sequence"/>
</dbReference>
<organism evidence="2 3">
    <name type="scientific">Mytilus galloprovincialis</name>
    <name type="common">Mediterranean mussel</name>
    <dbReference type="NCBI Taxonomy" id="29158"/>
    <lineage>
        <taxon>Eukaryota</taxon>
        <taxon>Metazoa</taxon>
        <taxon>Spiralia</taxon>
        <taxon>Lophotrochozoa</taxon>
        <taxon>Mollusca</taxon>
        <taxon>Bivalvia</taxon>
        <taxon>Autobranchia</taxon>
        <taxon>Pteriomorphia</taxon>
        <taxon>Mytilida</taxon>
        <taxon>Mytiloidea</taxon>
        <taxon>Mytilidae</taxon>
        <taxon>Mytilinae</taxon>
        <taxon>Mytilus</taxon>
    </lineage>
</organism>
<sequence length="314" mass="36961">MSFEEFIKGASDVCYRPFTWSTKMFYSNAEDVVDQDGFTEKEYSRMLTYLGEVKIETSQSNSTPYFEVFLNNLPKQYQDICHNLIKVRLGIQESQTIDLTRFYGHSLDIFRFLLTELTSENRVKAIRTVYKVLDDATKISPVYTNISSGSKDVADSWLIRNRSSLWPPTDVILNSVSHGILLVPIGSKFGSSEDCSFEWRISFSLQERDLIHSFNCTQVLCYTSFKYLKYDLLKESGLCSYFIKTAIFWLCEELDNNMWIPEHFVQCMHEIQRRLIYWFRYGYCPHYFITANNLFEGLLPEERKYIEVELINVF</sequence>
<evidence type="ECO:0000259" key="1">
    <source>
        <dbReference type="Pfam" id="PF20266"/>
    </source>
</evidence>
<name>A0A8B6CP83_MYTGA</name>
<dbReference type="InterPro" id="IPR046906">
    <property type="entry name" value="Mab-21_HhH/H2TH-like"/>
</dbReference>
<keyword evidence="3" id="KW-1185">Reference proteome</keyword>